<accession>A0A5C6QG73</accession>
<protein>
    <recommendedName>
        <fullName evidence="3">Lipoprotein</fullName>
    </recommendedName>
</protein>
<reference evidence="1 2" key="1">
    <citation type="submission" date="2019-07" db="EMBL/GenBank/DDBJ databases">
        <title>Genomes of sea-ice associated Colwellia species.</title>
        <authorList>
            <person name="Bowman J.P."/>
        </authorList>
    </citation>
    <scope>NUCLEOTIDE SEQUENCE [LARGE SCALE GENOMIC DNA]</scope>
    <source>
        <strain evidence="1 2">ACAM 459</strain>
    </source>
</reference>
<name>A0A5C6QG73_9GAMM</name>
<dbReference type="EMBL" id="VOLT01000005">
    <property type="protein sequence ID" value="TWX67753.1"/>
    <property type="molecule type" value="Genomic_DNA"/>
</dbReference>
<proteinExistence type="predicted"/>
<evidence type="ECO:0000313" key="1">
    <source>
        <dbReference type="EMBL" id="TWX67753.1"/>
    </source>
</evidence>
<dbReference type="RefSeq" id="WP_146787447.1">
    <property type="nucleotide sequence ID" value="NZ_VOLT01000005.1"/>
</dbReference>
<dbReference type="PROSITE" id="PS51257">
    <property type="entry name" value="PROKAR_LIPOPROTEIN"/>
    <property type="match status" value="1"/>
</dbReference>
<dbReference type="Proteomes" id="UP000321822">
    <property type="component" value="Unassembled WGS sequence"/>
</dbReference>
<evidence type="ECO:0008006" key="3">
    <source>
        <dbReference type="Google" id="ProtNLM"/>
    </source>
</evidence>
<dbReference type="AlphaFoldDB" id="A0A5C6QG73"/>
<organism evidence="1 2">
    <name type="scientific">Colwellia demingiae</name>
    <dbReference type="NCBI Taxonomy" id="89401"/>
    <lineage>
        <taxon>Bacteria</taxon>
        <taxon>Pseudomonadati</taxon>
        <taxon>Pseudomonadota</taxon>
        <taxon>Gammaproteobacteria</taxon>
        <taxon>Alteromonadales</taxon>
        <taxon>Colwelliaceae</taxon>
        <taxon>Colwellia</taxon>
    </lineage>
</organism>
<dbReference type="OrthoDB" id="6401478at2"/>
<evidence type="ECO:0000313" key="2">
    <source>
        <dbReference type="Proteomes" id="UP000321822"/>
    </source>
</evidence>
<keyword evidence="2" id="KW-1185">Reference proteome</keyword>
<sequence length="77" mass="8215">MDRLIILAIGALLASCSAGNLNCSNSGCAAINGALMVKDIYSQDPPKKCKDMSGEQRKECEQQVEAVKNSIAKENKV</sequence>
<gene>
    <name evidence="1" type="ORF">ESZ36_10555</name>
</gene>
<comment type="caution">
    <text evidence="1">The sequence shown here is derived from an EMBL/GenBank/DDBJ whole genome shotgun (WGS) entry which is preliminary data.</text>
</comment>